<dbReference type="Proteomes" id="UP000616885">
    <property type="component" value="Unassembled WGS sequence"/>
</dbReference>
<accession>A0A0B7JKW5</accession>
<reference evidence="5" key="2">
    <citation type="submission" date="2020-10" db="EMBL/GenBank/DDBJ databases">
        <title>High-Quality Genome Resource of Clonostachys rosea strain S41 by Oxford Nanopore Long-Read Sequencing.</title>
        <authorList>
            <person name="Wang H."/>
        </authorList>
    </citation>
    <scope>NUCLEOTIDE SEQUENCE</scope>
    <source>
        <strain evidence="5">S41</strain>
    </source>
</reference>
<organism evidence="4">
    <name type="scientific">Bionectria ochroleuca</name>
    <name type="common">Gliocladium roseum</name>
    <dbReference type="NCBI Taxonomy" id="29856"/>
    <lineage>
        <taxon>Eukaryota</taxon>
        <taxon>Fungi</taxon>
        <taxon>Dikarya</taxon>
        <taxon>Ascomycota</taxon>
        <taxon>Pezizomycotina</taxon>
        <taxon>Sordariomycetes</taxon>
        <taxon>Hypocreomycetidae</taxon>
        <taxon>Hypocreales</taxon>
        <taxon>Bionectriaceae</taxon>
        <taxon>Clonostachys</taxon>
    </lineage>
</organism>
<gene>
    <name evidence="4" type="ORF">BN869_000001638_1</name>
    <name evidence="5" type="ORF">IM811_012281</name>
</gene>
<dbReference type="AlphaFoldDB" id="A0A0B7JKW5"/>
<feature type="region of interest" description="Disordered" evidence="1">
    <location>
        <begin position="126"/>
        <end position="158"/>
    </location>
</feature>
<keyword evidence="2" id="KW-0732">Signal</keyword>
<proteinExistence type="predicted"/>
<dbReference type="Pfam" id="PF24808">
    <property type="entry name" value="DUF7707"/>
    <property type="match status" value="1"/>
</dbReference>
<evidence type="ECO:0000256" key="1">
    <source>
        <dbReference type="SAM" id="MobiDB-lite"/>
    </source>
</evidence>
<feature type="domain" description="DUF7707" evidence="3">
    <location>
        <begin position="26"/>
        <end position="127"/>
    </location>
</feature>
<evidence type="ECO:0000313" key="5">
    <source>
        <dbReference type="EMBL" id="KAF9753523.1"/>
    </source>
</evidence>
<evidence type="ECO:0000259" key="3">
    <source>
        <dbReference type="Pfam" id="PF24808"/>
    </source>
</evidence>
<reference evidence="4" key="1">
    <citation type="submission" date="2015-01" db="EMBL/GenBank/DDBJ databases">
        <authorList>
            <person name="Durling Mikael"/>
        </authorList>
    </citation>
    <scope>NUCLEOTIDE SEQUENCE</scope>
</reference>
<dbReference type="InterPro" id="IPR056124">
    <property type="entry name" value="DUF7707"/>
</dbReference>
<name>A0A0B7JKW5_BIOOC</name>
<dbReference type="EMBL" id="JADCTT010000004">
    <property type="protein sequence ID" value="KAF9753523.1"/>
    <property type="molecule type" value="Genomic_DNA"/>
</dbReference>
<evidence type="ECO:0000313" key="4">
    <source>
        <dbReference type="EMBL" id="CEO45583.1"/>
    </source>
</evidence>
<protein>
    <recommendedName>
        <fullName evidence="3">DUF7707 domain-containing protein</fullName>
    </recommendedName>
</protein>
<sequence>MRSYAVLVAAFAVAANAANYTSSLNMTIVPSSVDDSTRASWCTAQGNTCKSLCSGRTSKNDCDYTTLVYDCACSANNSAPGLEYYTQTMPTFICDTLLAQCYKQYENNQDGQQSCKDDIGTLCASQAPPTSSDSGSSSTTTSASSTASQSATQTTQAAASATSDQGGLAAATAIPKHAAAAVVAGALFALL</sequence>
<feature type="signal peptide" evidence="2">
    <location>
        <begin position="1"/>
        <end position="17"/>
    </location>
</feature>
<evidence type="ECO:0000256" key="2">
    <source>
        <dbReference type="SAM" id="SignalP"/>
    </source>
</evidence>
<feature type="chain" id="PRO_5044541084" description="DUF7707 domain-containing protein" evidence="2">
    <location>
        <begin position="18"/>
        <end position="191"/>
    </location>
</feature>
<dbReference type="PANTHER" id="PTHR38118">
    <property type="entry name" value="ANCHORED CELL WALL PROTEIN 11-RELATED"/>
    <property type="match status" value="1"/>
</dbReference>
<dbReference type="EMBL" id="CDPU01000003">
    <property type="protein sequence ID" value="CEO45583.1"/>
    <property type="molecule type" value="Genomic_DNA"/>
</dbReference>
<dbReference type="PANTHER" id="PTHR38118:SF3">
    <property type="entry name" value="ANCHORED CELL WALL PROTEIN 11"/>
    <property type="match status" value="1"/>
</dbReference>